<dbReference type="EMBL" id="LUGH01000612">
    <property type="protein sequence ID" value="OBZ83738.1"/>
    <property type="molecule type" value="Genomic_DNA"/>
</dbReference>
<dbReference type="InterPro" id="IPR032675">
    <property type="entry name" value="LRR_dom_sf"/>
</dbReference>
<dbReference type="AlphaFoldDB" id="A0A1C7N3Z4"/>
<dbReference type="SMART" id="SM00256">
    <property type="entry name" value="FBOX"/>
    <property type="match status" value="1"/>
</dbReference>
<accession>A0A1C7N3Z4</accession>
<reference evidence="2 3" key="1">
    <citation type="submission" date="2016-03" db="EMBL/GenBank/DDBJ databases">
        <title>Choanephora cucurbitarum.</title>
        <authorList>
            <person name="Min B."/>
            <person name="Park H."/>
            <person name="Park J.-H."/>
            <person name="Shin H.-D."/>
            <person name="Choi I.-G."/>
        </authorList>
    </citation>
    <scope>NUCLEOTIDE SEQUENCE [LARGE SCALE GENOMIC DNA]</scope>
    <source>
        <strain evidence="2 3">KUS-F28377</strain>
    </source>
</reference>
<evidence type="ECO:0000259" key="1">
    <source>
        <dbReference type="PROSITE" id="PS50181"/>
    </source>
</evidence>
<dbReference type="OrthoDB" id="550575at2759"/>
<organism evidence="2 3">
    <name type="scientific">Choanephora cucurbitarum</name>
    <dbReference type="NCBI Taxonomy" id="101091"/>
    <lineage>
        <taxon>Eukaryota</taxon>
        <taxon>Fungi</taxon>
        <taxon>Fungi incertae sedis</taxon>
        <taxon>Mucoromycota</taxon>
        <taxon>Mucoromycotina</taxon>
        <taxon>Mucoromycetes</taxon>
        <taxon>Mucorales</taxon>
        <taxon>Mucorineae</taxon>
        <taxon>Choanephoraceae</taxon>
        <taxon>Choanephoroideae</taxon>
        <taxon>Choanephora</taxon>
    </lineage>
</organism>
<dbReference type="SUPFAM" id="SSF52047">
    <property type="entry name" value="RNI-like"/>
    <property type="match status" value="1"/>
</dbReference>
<dbReference type="Pfam" id="PF12937">
    <property type="entry name" value="F-box-like"/>
    <property type="match status" value="1"/>
</dbReference>
<dbReference type="InterPro" id="IPR036047">
    <property type="entry name" value="F-box-like_dom_sf"/>
</dbReference>
<dbReference type="InParanoid" id="A0A1C7N3Z4"/>
<dbReference type="PROSITE" id="PS50181">
    <property type="entry name" value="FBOX"/>
    <property type="match status" value="1"/>
</dbReference>
<dbReference type="SUPFAM" id="SSF81383">
    <property type="entry name" value="F-box domain"/>
    <property type="match status" value="1"/>
</dbReference>
<sequence>MLAKLPTEILFEIVSYLPCQELAKLRQVSRMLRTFSDRPNHWRAIQLHHGEHKSGQLWKLDQLKSIIAPHLDHIQSIRIWGVRDNIVHYILSSCPNLRHLTICGWTTLSDHSLRLLPPRSLKLKTLVLIGSSEQTKFASIDASTLSNLLAQCPEMTNLVLGCELQMNAETLVAELENKVQSAHLLRSGGLQSLTFATKRTWLNEHVLRLIKIYPSIQNICLLPDATIGFRADKDKADYWMSNKLKQLINTDSTTPTPVNDHSPISLISNNNFIVYSKSWTA</sequence>
<protein>
    <recommendedName>
        <fullName evidence="1">F-box domain-containing protein</fullName>
    </recommendedName>
</protein>
<feature type="domain" description="F-box" evidence="1">
    <location>
        <begin position="1"/>
        <end position="45"/>
    </location>
</feature>
<name>A0A1C7N3Z4_9FUNG</name>
<evidence type="ECO:0000313" key="2">
    <source>
        <dbReference type="EMBL" id="OBZ83738.1"/>
    </source>
</evidence>
<keyword evidence="3" id="KW-1185">Reference proteome</keyword>
<gene>
    <name evidence="2" type="ORF">A0J61_08218</name>
</gene>
<dbReference type="STRING" id="101091.A0A1C7N3Z4"/>
<proteinExistence type="predicted"/>
<comment type="caution">
    <text evidence="2">The sequence shown here is derived from an EMBL/GenBank/DDBJ whole genome shotgun (WGS) entry which is preliminary data.</text>
</comment>
<dbReference type="Proteomes" id="UP000093000">
    <property type="component" value="Unassembled WGS sequence"/>
</dbReference>
<dbReference type="Gene3D" id="3.80.10.10">
    <property type="entry name" value="Ribonuclease Inhibitor"/>
    <property type="match status" value="1"/>
</dbReference>
<evidence type="ECO:0000313" key="3">
    <source>
        <dbReference type="Proteomes" id="UP000093000"/>
    </source>
</evidence>
<dbReference type="InterPro" id="IPR001810">
    <property type="entry name" value="F-box_dom"/>
</dbReference>